<dbReference type="Pfam" id="PF06167">
    <property type="entry name" value="Peptidase_M90"/>
    <property type="match status" value="1"/>
</dbReference>
<accession>A0A9W7LFM3</accession>
<reference evidence="4" key="1">
    <citation type="journal article" date="2023" name="Commun. Biol.">
        <title>Genome analysis of Parmales, the sister group of diatoms, reveals the evolutionary specialization of diatoms from phago-mixotrophs to photoautotrophs.</title>
        <authorList>
            <person name="Ban H."/>
            <person name="Sato S."/>
            <person name="Yoshikawa S."/>
            <person name="Yamada K."/>
            <person name="Nakamura Y."/>
            <person name="Ichinomiya M."/>
            <person name="Sato N."/>
            <person name="Blanc-Mathieu R."/>
            <person name="Endo H."/>
            <person name="Kuwata A."/>
            <person name="Ogata H."/>
        </authorList>
    </citation>
    <scope>NUCLEOTIDE SEQUENCE [LARGE SCALE GENOMIC DNA]</scope>
</reference>
<dbReference type="InterPro" id="IPR010384">
    <property type="entry name" value="MtfA_fam"/>
</dbReference>
<evidence type="ECO:0000256" key="1">
    <source>
        <dbReference type="SAM" id="Phobius"/>
    </source>
</evidence>
<comment type="caution">
    <text evidence="3">The sequence shown here is derived from an EMBL/GenBank/DDBJ whole genome shotgun (WGS) entry which is preliminary data.</text>
</comment>
<protein>
    <submittedName>
        <fullName evidence="3">Uncharacterized protein</fullName>
    </submittedName>
</protein>
<keyword evidence="2" id="KW-0732">Signal</keyword>
<feature type="signal peptide" evidence="2">
    <location>
        <begin position="1"/>
        <end position="15"/>
    </location>
</feature>
<dbReference type="EMBL" id="BRYA01000417">
    <property type="protein sequence ID" value="GMI48684.1"/>
    <property type="molecule type" value="Genomic_DNA"/>
</dbReference>
<sequence>MSIYLALILLGVASGMNIASCNDNTGFTLVPNMNGFTVYVDEYTLGILDNESESMDEFGTTRTYRECLAHATSEARIRLASRTVNDAVFLNTLQQVPLKISNDGVEHFAYSGKCAQGCVYSFLPERLIRDIANSPDLFIHEYAHVLHLATESSSQSKAQAEAYSKFMADERSLLEITYSQPYIPGSCCFWYAATNKYEFFAVTSQAFFLEGSEQRWDWPTTSALLQSESPAAFNVAESYWGISEEELIAAMSECKVPWFELLSDEQWVAILSGIVALLVITIAFVCYYFSCWKKCFKKASPKDDAKFETNEFL</sequence>
<proteinExistence type="predicted"/>
<dbReference type="Proteomes" id="UP001165065">
    <property type="component" value="Unassembled WGS sequence"/>
</dbReference>
<organism evidence="3 4">
    <name type="scientific">Triparma columacea</name>
    <dbReference type="NCBI Taxonomy" id="722753"/>
    <lineage>
        <taxon>Eukaryota</taxon>
        <taxon>Sar</taxon>
        <taxon>Stramenopiles</taxon>
        <taxon>Ochrophyta</taxon>
        <taxon>Bolidophyceae</taxon>
        <taxon>Parmales</taxon>
        <taxon>Triparmaceae</taxon>
        <taxon>Triparma</taxon>
    </lineage>
</organism>
<evidence type="ECO:0000313" key="3">
    <source>
        <dbReference type="EMBL" id="GMI48684.1"/>
    </source>
</evidence>
<dbReference type="GO" id="GO:0008237">
    <property type="term" value="F:metallopeptidase activity"/>
    <property type="evidence" value="ECO:0007669"/>
    <property type="project" value="InterPro"/>
</dbReference>
<keyword evidence="1" id="KW-1133">Transmembrane helix</keyword>
<dbReference type="OrthoDB" id="10336753at2759"/>
<dbReference type="Gene3D" id="3.40.390.10">
    <property type="entry name" value="Collagenase (Catalytic Domain)"/>
    <property type="match status" value="1"/>
</dbReference>
<gene>
    <name evidence="3" type="ORF">TrCOL_g12500</name>
</gene>
<keyword evidence="1" id="KW-0472">Membrane</keyword>
<keyword evidence="4" id="KW-1185">Reference proteome</keyword>
<dbReference type="SUPFAM" id="SSF55486">
    <property type="entry name" value="Metalloproteases ('zincins'), catalytic domain"/>
    <property type="match status" value="1"/>
</dbReference>
<feature type="transmembrane region" description="Helical" evidence="1">
    <location>
        <begin position="267"/>
        <end position="289"/>
    </location>
</feature>
<dbReference type="AlphaFoldDB" id="A0A9W7LFM3"/>
<evidence type="ECO:0000313" key="4">
    <source>
        <dbReference type="Proteomes" id="UP001165065"/>
    </source>
</evidence>
<evidence type="ECO:0000256" key="2">
    <source>
        <dbReference type="SAM" id="SignalP"/>
    </source>
</evidence>
<name>A0A9W7LFM3_9STRA</name>
<feature type="chain" id="PRO_5040756287" evidence="2">
    <location>
        <begin position="16"/>
        <end position="313"/>
    </location>
</feature>
<keyword evidence="1" id="KW-0812">Transmembrane</keyword>
<dbReference type="InterPro" id="IPR024079">
    <property type="entry name" value="MetalloPept_cat_dom_sf"/>
</dbReference>